<organism evidence="2 3">
    <name type="scientific">Nitrospira defluvii</name>
    <dbReference type="NCBI Taxonomy" id="330214"/>
    <lineage>
        <taxon>Bacteria</taxon>
        <taxon>Pseudomonadati</taxon>
        <taxon>Nitrospirota</taxon>
        <taxon>Nitrospiria</taxon>
        <taxon>Nitrospirales</taxon>
        <taxon>Nitrospiraceae</taxon>
        <taxon>Nitrospira</taxon>
    </lineage>
</organism>
<dbReference type="Proteomes" id="UP000001660">
    <property type="component" value="Chromosome"/>
</dbReference>
<dbReference type="InterPro" id="IPR015867">
    <property type="entry name" value="N-reg_PII/ATP_PRibTrfase_C"/>
</dbReference>
<name>D8P7P7_9BACT</name>
<reference evidence="2 3" key="1">
    <citation type="journal article" date="2010" name="Proc. Natl. Acad. Sci. U.S.A.">
        <title>A Nitrospira metagenome illuminates the physiology and evolution of globally important nitrite-oxidizing bacteria.</title>
        <authorList>
            <person name="Lucker S."/>
            <person name="Wagner M."/>
            <person name="Maixner F."/>
            <person name="Pelletier E."/>
            <person name="Koch H."/>
            <person name="Vacherie B."/>
            <person name="Rattei T."/>
            <person name="Sinninghe Damste J."/>
            <person name="Spieck E."/>
            <person name="Le Paslier D."/>
            <person name="Daims H."/>
        </authorList>
    </citation>
    <scope>NUCLEOTIDE SEQUENCE [LARGE SCALE GENOMIC DNA]</scope>
</reference>
<dbReference type="Pfam" id="PF03091">
    <property type="entry name" value="CutA1"/>
    <property type="match status" value="1"/>
</dbReference>
<accession>D8P7P7</accession>
<dbReference type="KEGG" id="nde:NIDE3715"/>
<keyword evidence="3" id="KW-1185">Reference proteome</keyword>
<dbReference type="OrthoDB" id="37622at2"/>
<sequence length="109" mass="12268">MGANCSEVVVFVTAATAEEAERLGLIIVESRLAACANVLNGIRSIFRWENKVNVENECLMLIKTTLERYPELEAVIRRHHSYSIPEIIALPVIAGSAPYLKWVRDETRK</sequence>
<dbReference type="GO" id="GO:0005507">
    <property type="term" value="F:copper ion binding"/>
    <property type="evidence" value="ECO:0007669"/>
    <property type="project" value="TreeGrafter"/>
</dbReference>
<evidence type="ECO:0000313" key="3">
    <source>
        <dbReference type="Proteomes" id="UP000001660"/>
    </source>
</evidence>
<dbReference type="AlphaFoldDB" id="D8P7P7"/>
<protein>
    <submittedName>
        <fullName evidence="2">Divalent-cation tolerance protein CutA</fullName>
    </submittedName>
</protein>
<dbReference type="PANTHER" id="PTHR23419">
    <property type="entry name" value="DIVALENT CATION TOLERANCE CUTA-RELATED"/>
    <property type="match status" value="1"/>
</dbReference>
<evidence type="ECO:0000256" key="1">
    <source>
        <dbReference type="ARBA" id="ARBA00010169"/>
    </source>
</evidence>
<dbReference type="eggNOG" id="COG1324">
    <property type="taxonomic scope" value="Bacteria"/>
</dbReference>
<proteinExistence type="inferred from homology"/>
<dbReference type="EMBL" id="FP929003">
    <property type="protein sequence ID" value="CBK43393.1"/>
    <property type="molecule type" value="Genomic_DNA"/>
</dbReference>
<evidence type="ECO:0000313" key="2">
    <source>
        <dbReference type="EMBL" id="CBK43393.1"/>
    </source>
</evidence>
<dbReference type="PANTHER" id="PTHR23419:SF8">
    <property type="entry name" value="FI09726P"/>
    <property type="match status" value="1"/>
</dbReference>
<dbReference type="GO" id="GO:0010038">
    <property type="term" value="P:response to metal ion"/>
    <property type="evidence" value="ECO:0007669"/>
    <property type="project" value="InterPro"/>
</dbReference>
<dbReference type="InterPro" id="IPR004323">
    <property type="entry name" value="Ion_tolerance_CutA"/>
</dbReference>
<dbReference type="STRING" id="330214.NIDE3715"/>
<gene>
    <name evidence="2" type="primary">cutA</name>
    <name evidence="2" type="ORF">NIDE3715</name>
</gene>
<dbReference type="SUPFAM" id="SSF54913">
    <property type="entry name" value="GlnB-like"/>
    <property type="match status" value="1"/>
</dbReference>
<dbReference type="Gene3D" id="3.30.70.120">
    <property type="match status" value="1"/>
</dbReference>
<dbReference type="InterPro" id="IPR011322">
    <property type="entry name" value="N-reg_PII-like_a/b"/>
</dbReference>
<dbReference type="HOGENOM" id="CLU_098807_3_1_0"/>
<comment type="similarity">
    <text evidence="1">Belongs to the CutA family.</text>
</comment>